<name>A0ABQ0C4C6_9PROT</name>
<dbReference type="SUPFAM" id="SSF52540">
    <property type="entry name" value="P-loop containing nucleoside triphosphate hydrolases"/>
    <property type="match status" value="1"/>
</dbReference>
<sequence>MNGFYKNLSLWLVIGLLLIMLFNLFNQPTPRDQSIPFSDFLFQLDQGKITDVVVQDRRISGVFSDGVAFTTYTPNDPDLMRMLRDKKVNITARPPEETPLLVTILISWFPMLLLIGVWVFFMRQMQGGGGRGAMSFGRSKAKMLSETLGKVTFADVAGIDEAKEELQEIIEFLRNPQKFQRLGGKIPKGVLLIGPPGTGKTLLARAIAGEANVPFFNLSGSDFVEMFVGVGAARVRDMFEQGKKNAPCIIFIDEIDAVGRHRGAGLGGGHDEREQTLNQLLVEMDGFESAEGVILVAATNRPDVLDPALLRPGRFDRQVTVPNPDIRGRTQILSVHMAKVPIDESVDVEVLARGTPGFSGADLANLVNEAALGAAQADKKLVDMEDFETAKDKVMMGKPRKSAIIPEHERRTTAYHEAGHAIVAASIPGTDPVHKVTIIPRGRALGLTMQLPTEDRHTYSRQQLENNISVLMGGRLAEELVLNQLTTGAGNDIKRATDMARSMVCEWGMSDKLGPMTYGSKEEEIFLGREITQHKLISEATALTIDTEVRGLIDRNYQRAKQILIEKMGILHIMSQALLERETLDADEVANLMAGMSAEEALKPLPPPPKKKRKNKGKSAAMADAEGPEGGSAPRGKVHLAKEPEVDEVDDDEEEDEEEEAKPVRPARAVRPNLAKSEREDDSSPALAEMDRVSLTKPNGATVAEAGEADARPVVDAGAAGASGEAVAGASGEAAAGVVSAETAVTSESAARPTLDGSPVTVEVPLPVAGRGNEPSDPDPPASNRG</sequence>
<dbReference type="InterPro" id="IPR011546">
    <property type="entry name" value="Pept_M41_FtsH_extracell"/>
</dbReference>
<dbReference type="EC" id="3.4.24.-" evidence="14"/>
<keyword evidence="12 14" id="KW-0482">Metalloprotease</keyword>
<dbReference type="RefSeq" id="WP_420903456.1">
    <property type="nucleotide sequence ID" value="NZ_BAAFGK010000001.1"/>
</dbReference>
<feature type="region of interest" description="Disordered" evidence="16">
    <location>
        <begin position="741"/>
        <end position="786"/>
    </location>
</feature>
<keyword evidence="10 14" id="KW-0067">ATP-binding</keyword>
<feature type="domain" description="AAA+ ATPase" evidence="17">
    <location>
        <begin position="186"/>
        <end position="325"/>
    </location>
</feature>
<evidence type="ECO:0000256" key="10">
    <source>
        <dbReference type="ARBA" id="ARBA00022840"/>
    </source>
</evidence>
<dbReference type="CDD" id="cd19501">
    <property type="entry name" value="RecA-like_FtsH"/>
    <property type="match status" value="1"/>
</dbReference>
<reference evidence="18 19" key="1">
    <citation type="submission" date="2024-05" db="EMBL/GenBank/DDBJ databases">
        <authorList>
            <consortium name="Candidatus Magnetaquicoccaceae bacterium FCR-1 genome sequencing consortium"/>
            <person name="Shimoshige H."/>
            <person name="Shimamura S."/>
            <person name="Taoka A."/>
            <person name="Kobayashi H."/>
            <person name="Maekawa T."/>
        </authorList>
    </citation>
    <scope>NUCLEOTIDE SEQUENCE [LARGE SCALE GENOMIC DNA]</scope>
    <source>
        <strain evidence="18 19">FCR-1</strain>
    </source>
</reference>
<dbReference type="InterPro" id="IPR037219">
    <property type="entry name" value="Peptidase_M41-like"/>
</dbReference>
<comment type="subunit">
    <text evidence="14">Homohexamer.</text>
</comment>
<feature type="region of interest" description="Disordered" evidence="16">
    <location>
        <begin position="599"/>
        <end position="712"/>
    </location>
</feature>
<keyword evidence="5 14" id="KW-0812">Transmembrane</keyword>
<comment type="similarity">
    <text evidence="14">In the central section; belongs to the AAA ATPase family.</text>
</comment>
<dbReference type="PROSITE" id="PS00674">
    <property type="entry name" value="AAA"/>
    <property type="match status" value="1"/>
</dbReference>
<evidence type="ECO:0000256" key="3">
    <source>
        <dbReference type="ARBA" id="ARBA00022475"/>
    </source>
</evidence>
<dbReference type="HAMAP" id="MF_01458">
    <property type="entry name" value="FtsH"/>
    <property type="match status" value="1"/>
</dbReference>
<feature type="binding site" evidence="14">
    <location>
        <position position="416"/>
    </location>
    <ligand>
        <name>Zn(2+)</name>
        <dbReference type="ChEBI" id="CHEBI:29105"/>
        <note>catalytic</note>
    </ligand>
</feature>
<dbReference type="Pfam" id="PF00004">
    <property type="entry name" value="AAA"/>
    <property type="match status" value="1"/>
</dbReference>
<evidence type="ECO:0000256" key="7">
    <source>
        <dbReference type="ARBA" id="ARBA00022741"/>
    </source>
</evidence>
<evidence type="ECO:0000256" key="8">
    <source>
        <dbReference type="ARBA" id="ARBA00022801"/>
    </source>
</evidence>
<comment type="similarity">
    <text evidence="2 14">In the C-terminal section; belongs to the peptidase M41 family.</text>
</comment>
<dbReference type="SUPFAM" id="SSF140990">
    <property type="entry name" value="FtsH protease domain-like"/>
    <property type="match status" value="1"/>
</dbReference>
<evidence type="ECO:0000313" key="19">
    <source>
        <dbReference type="Proteomes" id="UP001628193"/>
    </source>
</evidence>
<evidence type="ECO:0000256" key="12">
    <source>
        <dbReference type="ARBA" id="ARBA00023049"/>
    </source>
</evidence>
<dbReference type="Gene3D" id="3.30.720.210">
    <property type="match status" value="1"/>
</dbReference>
<keyword evidence="13 14" id="KW-0472">Membrane</keyword>
<accession>A0ABQ0C4C6</accession>
<evidence type="ECO:0000256" key="9">
    <source>
        <dbReference type="ARBA" id="ARBA00022833"/>
    </source>
</evidence>
<evidence type="ECO:0000313" key="18">
    <source>
        <dbReference type="EMBL" id="GAB0055743.1"/>
    </source>
</evidence>
<feature type="active site" evidence="14">
    <location>
        <position position="417"/>
    </location>
</feature>
<dbReference type="InterPro" id="IPR000642">
    <property type="entry name" value="Peptidase_M41"/>
</dbReference>
<feature type="transmembrane region" description="Helical" evidence="14">
    <location>
        <begin position="7"/>
        <end position="25"/>
    </location>
</feature>
<keyword evidence="9 14" id="KW-0862">Zinc</keyword>
<keyword evidence="8 14" id="KW-0378">Hydrolase</keyword>
<evidence type="ECO:0000256" key="5">
    <source>
        <dbReference type="ARBA" id="ARBA00022692"/>
    </source>
</evidence>
<evidence type="ECO:0000256" key="16">
    <source>
        <dbReference type="SAM" id="MobiDB-lite"/>
    </source>
</evidence>
<dbReference type="Pfam" id="PF17862">
    <property type="entry name" value="AAA_lid_3"/>
    <property type="match status" value="1"/>
</dbReference>
<evidence type="ECO:0000256" key="11">
    <source>
        <dbReference type="ARBA" id="ARBA00022989"/>
    </source>
</evidence>
<comment type="cofactor">
    <cofactor evidence="14">
        <name>Zn(2+)</name>
        <dbReference type="ChEBI" id="CHEBI:29105"/>
    </cofactor>
    <text evidence="14">Binds 1 zinc ion per subunit.</text>
</comment>
<dbReference type="SMART" id="SM00382">
    <property type="entry name" value="AAA"/>
    <property type="match status" value="1"/>
</dbReference>
<dbReference type="InterPro" id="IPR003960">
    <property type="entry name" value="ATPase_AAA_CS"/>
</dbReference>
<dbReference type="Pfam" id="PF06480">
    <property type="entry name" value="FtsH_ext"/>
    <property type="match status" value="1"/>
</dbReference>
<dbReference type="GO" id="GO:0008237">
    <property type="term" value="F:metallopeptidase activity"/>
    <property type="evidence" value="ECO:0007669"/>
    <property type="project" value="UniProtKB-KW"/>
</dbReference>
<dbReference type="Gene3D" id="1.10.8.60">
    <property type="match status" value="1"/>
</dbReference>
<comment type="similarity">
    <text evidence="15">Belongs to the AAA ATPase family.</text>
</comment>
<feature type="binding site" evidence="14">
    <location>
        <position position="420"/>
    </location>
    <ligand>
        <name>Zn(2+)</name>
        <dbReference type="ChEBI" id="CHEBI:29105"/>
        <note>catalytic</note>
    </ligand>
</feature>
<keyword evidence="7 14" id="KW-0547">Nucleotide-binding</keyword>
<dbReference type="InterPro" id="IPR003593">
    <property type="entry name" value="AAA+_ATPase"/>
</dbReference>
<proteinExistence type="inferred from homology"/>
<dbReference type="PANTHER" id="PTHR23076:SF97">
    <property type="entry name" value="ATP-DEPENDENT ZINC METALLOPROTEASE YME1L1"/>
    <property type="match status" value="1"/>
</dbReference>
<dbReference type="InterPro" id="IPR027417">
    <property type="entry name" value="P-loop_NTPase"/>
</dbReference>
<dbReference type="Gene3D" id="3.40.50.300">
    <property type="entry name" value="P-loop containing nucleotide triphosphate hydrolases"/>
    <property type="match status" value="1"/>
</dbReference>
<organism evidence="18 19">
    <name type="scientific">Candidatus Magnetaquiglobus chichijimensis</name>
    <dbReference type="NCBI Taxonomy" id="3141448"/>
    <lineage>
        <taxon>Bacteria</taxon>
        <taxon>Pseudomonadati</taxon>
        <taxon>Pseudomonadota</taxon>
        <taxon>Magnetococcia</taxon>
        <taxon>Magnetococcales</taxon>
        <taxon>Candidatus Magnetaquicoccaceae</taxon>
        <taxon>Candidatus Magnetaquiglobus</taxon>
    </lineage>
</organism>
<feature type="binding site" evidence="14">
    <location>
        <begin position="194"/>
        <end position="201"/>
    </location>
    <ligand>
        <name>ATP</name>
        <dbReference type="ChEBI" id="CHEBI:30616"/>
    </ligand>
</feature>
<dbReference type="Gene3D" id="1.20.58.760">
    <property type="entry name" value="Peptidase M41"/>
    <property type="match status" value="1"/>
</dbReference>
<feature type="binding site" evidence="14">
    <location>
        <position position="492"/>
    </location>
    <ligand>
        <name>Zn(2+)</name>
        <dbReference type="ChEBI" id="CHEBI:29105"/>
        <note>catalytic</note>
    </ligand>
</feature>
<feature type="compositionally biased region" description="Low complexity" evidence="16">
    <location>
        <begin position="741"/>
        <end position="751"/>
    </location>
</feature>
<comment type="function">
    <text evidence="14">Acts as a processive, ATP-dependent zinc metallopeptidase for both cytoplasmic and membrane proteins. Plays a role in the quality control of integral membrane proteins.</text>
</comment>
<comment type="subcellular location">
    <subcellularLocation>
        <location evidence="14">Cell membrane</location>
        <topology evidence="14">Multi-pass membrane protein</topology>
        <orientation evidence="14">Cytoplasmic side</orientation>
    </subcellularLocation>
    <subcellularLocation>
        <location evidence="1">Membrane</location>
    </subcellularLocation>
</comment>
<protein>
    <recommendedName>
        <fullName evidence="14">ATP-dependent zinc metalloprotease FtsH</fullName>
        <ecNumber evidence="14">3.4.24.-</ecNumber>
    </recommendedName>
</protein>
<keyword evidence="19" id="KW-1185">Reference proteome</keyword>
<evidence type="ECO:0000256" key="1">
    <source>
        <dbReference type="ARBA" id="ARBA00004370"/>
    </source>
</evidence>
<dbReference type="EMBL" id="BAAFGK010000001">
    <property type="protein sequence ID" value="GAB0055743.1"/>
    <property type="molecule type" value="Genomic_DNA"/>
</dbReference>
<comment type="caution">
    <text evidence="18">The sequence shown here is derived from an EMBL/GenBank/DDBJ whole genome shotgun (WGS) entry which is preliminary data.</text>
</comment>
<dbReference type="InterPro" id="IPR041569">
    <property type="entry name" value="AAA_lid_3"/>
</dbReference>
<keyword evidence="6 14" id="KW-0479">Metal-binding</keyword>
<evidence type="ECO:0000259" key="17">
    <source>
        <dbReference type="SMART" id="SM00382"/>
    </source>
</evidence>
<dbReference type="PANTHER" id="PTHR23076">
    <property type="entry name" value="METALLOPROTEASE M41 FTSH"/>
    <property type="match status" value="1"/>
</dbReference>
<dbReference type="InterPro" id="IPR005936">
    <property type="entry name" value="FtsH"/>
</dbReference>
<dbReference type="InterPro" id="IPR003959">
    <property type="entry name" value="ATPase_AAA_core"/>
</dbReference>
<dbReference type="Pfam" id="PF01434">
    <property type="entry name" value="Peptidase_M41"/>
    <property type="match status" value="1"/>
</dbReference>
<keyword evidence="3 14" id="KW-1003">Cell membrane</keyword>
<evidence type="ECO:0000256" key="13">
    <source>
        <dbReference type="ARBA" id="ARBA00023136"/>
    </source>
</evidence>
<evidence type="ECO:0000256" key="4">
    <source>
        <dbReference type="ARBA" id="ARBA00022670"/>
    </source>
</evidence>
<keyword evidence="11 14" id="KW-1133">Transmembrane helix</keyword>
<evidence type="ECO:0000256" key="2">
    <source>
        <dbReference type="ARBA" id="ARBA00010044"/>
    </source>
</evidence>
<reference evidence="18 19" key="2">
    <citation type="submission" date="2024-09" db="EMBL/GenBank/DDBJ databases">
        <title>Draft genome sequence of Candidatus Magnetaquicoccaceae bacterium FCR-1.</title>
        <authorList>
            <person name="Shimoshige H."/>
            <person name="Shimamura S."/>
            <person name="Taoka A."/>
            <person name="Kobayashi H."/>
            <person name="Maekawa T."/>
        </authorList>
    </citation>
    <scope>NUCLEOTIDE SEQUENCE [LARGE SCALE GENOMIC DNA]</scope>
    <source>
        <strain evidence="18 19">FCR-1</strain>
    </source>
</reference>
<feature type="compositionally biased region" description="Acidic residues" evidence="16">
    <location>
        <begin position="645"/>
        <end position="660"/>
    </location>
</feature>
<evidence type="ECO:0000256" key="14">
    <source>
        <dbReference type="HAMAP-Rule" id="MF_01458"/>
    </source>
</evidence>
<keyword evidence="4 14" id="KW-0645">Protease</keyword>
<feature type="transmembrane region" description="Helical" evidence="14">
    <location>
        <begin position="100"/>
        <end position="121"/>
    </location>
</feature>
<dbReference type="Proteomes" id="UP001628193">
    <property type="component" value="Unassembled WGS sequence"/>
</dbReference>
<evidence type="ECO:0000256" key="6">
    <source>
        <dbReference type="ARBA" id="ARBA00022723"/>
    </source>
</evidence>
<dbReference type="NCBIfam" id="TIGR01241">
    <property type="entry name" value="FtsH_fam"/>
    <property type="match status" value="1"/>
</dbReference>
<gene>
    <name evidence="18" type="primary">ftsH_1</name>
    <name evidence="14" type="synonym">ftsH</name>
    <name evidence="18" type="ORF">SIID45300_00038</name>
</gene>
<evidence type="ECO:0000256" key="15">
    <source>
        <dbReference type="RuleBase" id="RU003651"/>
    </source>
</evidence>